<dbReference type="AlphaFoldDB" id="K0RCC2"/>
<reference evidence="2 3" key="1">
    <citation type="journal article" date="2012" name="Genome Biol.">
        <title>Genome and low-iron response of an oceanic diatom adapted to chronic iron limitation.</title>
        <authorList>
            <person name="Lommer M."/>
            <person name="Specht M."/>
            <person name="Roy A.S."/>
            <person name="Kraemer L."/>
            <person name="Andreson R."/>
            <person name="Gutowska M.A."/>
            <person name="Wolf J."/>
            <person name="Bergner S.V."/>
            <person name="Schilhabel M.B."/>
            <person name="Klostermeier U.C."/>
            <person name="Beiko R.G."/>
            <person name="Rosenstiel P."/>
            <person name="Hippler M."/>
            <person name="Laroche J."/>
        </authorList>
    </citation>
    <scope>NUCLEOTIDE SEQUENCE [LARGE SCALE GENOMIC DNA]</scope>
    <source>
        <strain evidence="2 3">CCMP1005</strain>
    </source>
</reference>
<name>K0RCC2_THAOC</name>
<keyword evidence="3" id="KW-1185">Reference proteome</keyword>
<comment type="caution">
    <text evidence="2">The sequence shown here is derived from an EMBL/GenBank/DDBJ whole genome shotgun (WGS) entry which is preliminary data.</text>
</comment>
<evidence type="ECO:0000313" key="2">
    <source>
        <dbReference type="EMBL" id="EJK44147.1"/>
    </source>
</evidence>
<accession>K0RCC2</accession>
<dbReference type="Proteomes" id="UP000266841">
    <property type="component" value="Unassembled WGS sequence"/>
</dbReference>
<sequence>MLLFPEEGGVRGPPAGGLVALQSDGSPINLDAGGESSDLKLLRAEHDAPPSSSAGRLLPSRVRGRVPVLPPASDPRPPEKRSSYGNRLGPRHVVPVYVRAAAAGNRPLNSVAAAVRRLIVADERLSRACVRVDDVQDRNREGAFEAVPIEGLAGSAPLQAPPGGLVLVPDIFFVGGPTGVAVRAPGADRLRQGDVPPLRQGDVPAGAYGDGLCLGLGLVGLRCLGVLLPASESPP</sequence>
<proteinExistence type="predicted"/>
<feature type="non-terminal residue" evidence="2">
    <location>
        <position position="235"/>
    </location>
</feature>
<protein>
    <submittedName>
        <fullName evidence="2">Uncharacterized protein</fullName>
    </submittedName>
</protein>
<dbReference type="EMBL" id="AGNL01050114">
    <property type="protein sequence ID" value="EJK44147.1"/>
    <property type="molecule type" value="Genomic_DNA"/>
</dbReference>
<feature type="compositionally biased region" description="Basic and acidic residues" evidence="1">
    <location>
        <begin position="37"/>
        <end position="48"/>
    </location>
</feature>
<feature type="region of interest" description="Disordered" evidence="1">
    <location>
        <begin position="1"/>
        <end position="87"/>
    </location>
</feature>
<gene>
    <name evidence="2" type="ORF">THAOC_37340</name>
</gene>
<evidence type="ECO:0000256" key="1">
    <source>
        <dbReference type="SAM" id="MobiDB-lite"/>
    </source>
</evidence>
<evidence type="ECO:0000313" key="3">
    <source>
        <dbReference type="Proteomes" id="UP000266841"/>
    </source>
</evidence>
<organism evidence="2 3">
    <name type="scientific">Thalassiosira oceanica</name>
    <name type="common">Marine diatom</name>
    <dbReference type="NCBI Taxonomy" id="159749"/>
    <lineage>
        <taxon>Eukaryota</taxon>
        <taxon>Sar</taxon>
        <taxon>Stramenopiles</taxon>
        <taxon>Ochrophyta</taxon>
        <taxon>Bacillariophyta</taxon>
        <taxon>Coscinodiscophyceae</taxon>
        <taxon>Thalassiosirophycidae</taxon>
        <taxon>Thalassiosirales</taxon>
        <taxon>Thalassiosiraceae</taxon>
        <taxon>Thalassiosira</taxon>
    </lineage>
</organism>